<evidence type="ECO:0000313" key="3">
    <source>
        <dbReference type="Proteomes" id="UP001054889"/>
    </source>
</evidence>
<organism evidence="2 3">
    <name type="scientific">Eleusine coracana subsp. coracana</name>
    <dbReference type="NCBI Taxonomy" id="191504"/>
    <lineage>
        <taxon>Eukaryota</taxon>
        <taxon>Viridiplantae</taxon>
        <taxon>Streptophyta</taxon>
        <taxon>Embryophyta</taxon>
        <taxon>Tracheophyta</taxon>
        <taxon>Spermatophyta</taxon>
        <taxon>Magnoliopsida</taxon>
        <taxon>Liliopsida</taxon>
        <taxon>Poales</taxon>
        <taxon>Poaceae</taxon>
        <taxon>PACMAD clade</taxon>
        <taxon>Chloridoideae</taxon>
        <taxon>Cynodonteae</taxon>
        <taxon>Eleusininae</taxon>
        <taxon>Eleusine</taxon>
    </lineage>
</organism>
<evidence type="ECO:0000259" key="1">
    <source>
        <dbReference type="Pfam" id="PF13966"/>
    </source>
</evidence>
<dbReference type="InterPro" id="IPR026960">
    <property type="entry name" value="RVT-Znf"/>
</dbReference>
<proteinExistence type="predicted"/>
<comment type="caution">
    <text evidence="2">The sequence shown here is derived from an EMBL/GenBank/DDBJ whole genome shotgun (WGS) entry which is preliminary data.</text>
</comment>
<name>A0AAV5FQI9_ELECO</name>
<evidence type="ECO:0000313" key="2">
    <source>
        <dbReference type="EMBL" id="GJN36760.1"/>
    </source>
</evidence>
<protein>
    <recommendedName>
        <fullName evidence="1">Reverse transcriptase zinc-binding domain-containing protein</fullName>
    </recommendedName>
</protein>
<feature type="domain" description="Reverse transcriptase zinc-binding" evidence="1">
    <location>
        <begin position="135"/>
        <end position="219"/>
    </location>
</feature>
<dbReference type="PANTHER" id="PTHR36617:SF17">
    <property type="entry name" value="OS01G0114800 PROTEIN"/>
    <property type="match status" value="1"/>
</dbReference>
<dbReference type="AlphaFoldDB" id="A0AAV5FQI9"/>
<dbReference type="PANTHER" id="PTHR36617">
    <property type="entry name" value="PROTEIN, PUTATIVE-RELATED"/>
    <property type="match status" value="1"/>
</dbReference>
<dbReference type="EMBL" id="BQKI01000090">
    <property type="protein sequence ID" value="GJN36760.1"/>
    <property type="molecule type" value="Genomic_DNA"/>
</dbReference>
<gene>
    <name evidence="2" type="primary">gb25654</name>
    <name evidence="2" type="ORF">PR202_gb25654</name>
</gene>
<dbReference type="Proteomes" id="UP001054889">
    <property type="component" value="Unassembled WGS sequence"/>
</dbReference>
<reference evidence="2" key="1">
    <citation type="journal article" date="2018" name="DNA Res.">
        <title>Multiple hybrid de novo genome assembly of finger millet, an orphan allotetraploid crop.</title>
        <authorList>
            <person name="Hatakeyama M."/>
            <person name="Aluri S."/>
            <person name="Balachadran M.T."/>
            <person name="Sivarajan S.R."/>
            <person name="Patrignani A."/>
            <person name="Gruter S."/>
            <person name="Poveda L."/>
            <person name="Shimizu-Inatsugi R."/>
            <person name="Baeten J."/>
            <person name="Francoijs K.J."/>
            <person name="Nataraja K.N."/>
            <person name="Reddy Y.A.N."/>
            <person name="Phadnis S."/>
            <person name="Ravikumar R.L."/>
            <person name="Schlapbach R."/>
            <person name="Sreeman S.M."/>
            <person name="Shimizu K.K."/>
        </authorList>
    </citation>
    <scope>NUCLEOTIDE SEQUENCE</scope>
</reference>
<reference evidence="2" key="2">
    <citation type="submission" date="2021-12" db="EMBL/GenBank/DDBJ databases">
        <title>Resequencing data analysis of finger millet.</title>
        <authorList>
            <person name="Hatakeyama M."/>
            <person name="Aluri S."/>
            <person name="Balachadran M.T."/>
            <person name="Sivarajan S.R."/>
            <person name="Poveda L."/>
            <person name="Shimizu-Inatsugi R."/>
            <person name="Schlapbach R."/>
            <person name="Sreeman S.M."/>
            <person name="Shimizu K.K."/>
        </authorList>
    </citation>
    <scope>NUCLEOTIDE SEQUENCE</scope>
</reference>
<accession>A0AAV5FQI9</accession>
<sequence>MRWQWYKKTRLDRPWTDLELPSHPNALALFAIAVTTEVGNGTNTLFWSDRWIHGCSIEALAPAVFAVIAPRTRRTRTVADALPDGQWLEDIRNGGGLSWHGIREFFRLWDCLMQITLQEDQDDRHIWKLDAYGQYSSKSAYRSYFNGSVTFEPWRRLWKTWAPGKCKMFLWLAIQNRCWTADRLAKRGLEHPDKCPLCDQEEETAQHLLTTCVSARQVWFHLFQALNLISAAPRLNERNFANWWHKAMKKVPKEKKKGVNSLIILGAWTIWKHRNDCVFNRASPSVAAIMREIKNEHDLWCMAGAKKLEKLEVGRGLSL</sequence>
<keyword evidence="3" id="KW-1185">Reference proteome</keyword>
<dbReference type="Pfam" id="PF13966">
    <property type="entry name" value="zf-RVT"/>
    <property type="match status" value="1"/>
</dbReference>